<evidence type="ECO:0000313" key="2">
    <source>
        <dbReference type="EMBL" id="MCI28968.1"/>
    </source>
</evidence>
<accession>A0A392QXF0</accession>
<dbReference type="Proteomes" id="UP000265520">
    <property type="component" value="Unassembled WGS sequence"/>
</dbReference>
<evidence type="ECO:0000256" key="1">
    <source>
        <dbReference type="SAM" id="MobiDB-lite"/>
    </source>
</evidence>
<sequence length="81" mass="8857">RQPGRPKNKRNREEGELFREPRQLNKKGMKQHCTRCNVVGYNKSTCKLPPSATEPATTPAIAPDTANTPATANTPVAGMLI</sequence>
<name>A0A392QXF0_9FABA</name>
<reference evidence="2 3" key="1">
    <citation type="journal article" date="2018" name="Front. Plant Sci.">
        <title>Red Clover (Trifolium pratense) and Zigzag Clover (T. medium) - A Picture of Genomic Similarities and Differences.</title>
        <authorList>
            <person name="Dluhosova J."/>
            <person name="Istvanek J."/>
            <person name="Nedelnik J."/>
            <person name="Repkova J."/>
        </authorList>
    </citation>
    <scope>NUCLEOTIDE SEQUENCE [LARGE SCALE GENOMIC DNA]</scope>
    <source>
        <strain evidence="3">cv. 10/8</strain>
        <tissue evidence="2">Leaf</tissue>
    </source>
</reference>
<comment type="caution">
    <text evidence="2">The sequence shown here is derived from an EMBL/GenBank/DDBJ whole genome shotgun (WGS) entry which is preliminary data.</text>
</comment>
<organism evidence="2 3">
    <name type="scientific">Trifolium medium</name>
    <dbReference type="NCBI Taxonomy" id="97028"/>
    <lineage>
        <taxon>Eukaryota</taxon>
        <taxon>Viridiplantae</taxon>
        <taxon>Streptophyta</taxon>
        <taxon>Embryophyta</taxon>
        <taxon>Tracheophyta</taxon>
        <taxon>Spermatophyta</taxon>
        <taxon>Magnoliopsida</taxon>
        <taxon>eudicotyledons</taxon>
        <taxon>Gunneridae</taxon>
        <taxon>Pentapetalae</taxon>
        <taxon>rosids</taxon>
        <taxon>fabids</taxon>
        <taxon>Fabales</taxon>
        <taxon>Fabaceae</taxon>
        <taxon>Papilionoideae</taxon>
        <taxon>50 kb inversion clade</taxon>
        <taxon>NPAAA clade</taxon>
        <taxon>Hologalegina</taxon>
        <taxon>IRL clade</taxon>
        <taxon>Trifolieae</taxon>
        <taxon>Trifolium</taxon>
    </lineage>
</organism>
<dbReference type="AlphaFoldDB" id="A0A392QXF0"/>
<feature type="compositionally biased region" description="Low complexity" evidence="1">
    <location>
        <begin position="49"/>
        <end position="75"/>
    </location>
</feature>
<proteinExistence type="predicted"/>
<feature type="region of interest" description="Disordered" evidence="1">
    <location>
        <begin position="48"/>
        <end position="81"/>
    </location>
</feature>
<feature type="non-terminal residue" evidence="2">
    <location>
        <position position="1"/>
    </location>
</feature>
<protein>
    <submittedName>
        <fullName evidence="2">Pentatricopeptide repeat-containing protein</fullName>
    </submittedName>
</protein>
<dbReference type="EMBL" id="LXQA010169382">
    <property type="protein sequence ID" value="MCI28968.1"/>
    <property type="molecule type" value="Genomic_DNA"/>
</dbReference>
<evidence type="ECO:0000313" key="3">
    <source>
        <dbReference type="Proteomes" id="UP000265520"/>
    </source>
</evidence>
<keyword evidence="3" id="KW-1185">Reference proteome</keyword>